<reference evidence="2 3" key="1">
    <citation type="submission" date="2018-09" db="EMBL/GenBank/DDBJ databases">
        <title>Murine metabolic-syndrome-specific gut microbial biobank.</title>
        <authorList>
            <person name="Liu C."/>
        </authorList>
    </citation>
    <scope>NUCLEOTIDE SEQUENCE [LARGE SCALE GENOMIC DNA]</scope>
    <source>
        <strain evidence="2 3">0.1xD8-82</strain>
    </source>
</reference>
<dbReference type="RefSeq" id="WP_120469324.1">
    <property type="nucleotide sequence ID" value="NZ_RAYQ01000009.1"/>
</dbReference>
<evidence type="ECO:0000313" key="2">
    <source>
        <dbReference type="EMBL" id="RKI91596.1"/>
    </source>
</evidence>
<dbReference type="InterPro" id="IPR036890">
    <property type="entry name" value="HATPase_C_sf"/>
</dbReference>
<accession>A0A3A9AWK4</accession>
<organism evidence="2 3">
    <name type="scientific">Parablautia intestinalis</name>
    <dbReference type="NCBI Taxonomy" id="2320100"/>
    <lineage>
        <taxon>Bacteria</taxon>
        <taxon>Bacillati</taxon>
        <taxon>Bacillota</taxon>
        <taxon>Clostridia</taxon>
        <taxon>Lachnospirales</taxon>
        <taxon>Lachnospiraceae</taxon>
        <taxon>Parablautia</taxon>
    </lineage>
</organism>
<dbReference type="PRINTS" id="PR00775">
    <property type="entry name" value="HEATSHOCK90"/>
</dbReference>
<dbReference type="InterPro" id="IPR020575">
    <property type="entry name" value="Hsp90_N"/>
</dbReference>
<evidence type="ECO:0000259" key="1">
    <source>
        <dbReference type="Pfam" id="PF24391"/>
    </source>
</evidence>
<name>A0A3A9AWK4_9FIRM</name>
<proteinExistence type="predicted"/>
<feature type="domain" description="HD-CE" evidence="1">
    <location>
        <begin position="7"/>
        <end position="163"/>
    </location>
</feature>
<dbReference type="Proteomes" id="UP000280696">
    <property type="component" value="Unassembled WGS sequence"/>
</dbReference>
<dbReference type="EMBL" id="RAYQ01000009">
    <property type="protein sequence ID" value="RKI91596.1"/>
    <property type="molecule type" value="Genomic_DNA"/>
</dbReference>
<evidence type="ECO:0000313" key="3">
    <source>
        <dbReference type="Proteomes" id="UP000280696"/>
    </source>
</evidence>
<dbReference type="Gene3D" id="3.30.565.10">
    <property type="entry name" value="Histidine kinase-like ATPase, C-terminal domain"/>
    <property type="match status" value="1"/>
</dbReference>
<dbReference type="SUPFAM" id="SSF55874">
    <property type="entry name" value="ATPase domain of HSP90 chaperone/DNA topoisomerase II/histidine kinase"/>
    <property type="match status" value="1"/>
</dbReference>
<dbReference type="OrthoDB" id="9802640at2"/>
<dbReference type="AlphaFoldDB" id="A0A3A9AWK4"/>
<dbReference type="InterPro" id="IPR056471">
    <property type="entry name" value="HD-CE"/>
</dbReference>
<sequence>MSKMIRSEYIRKTHHIRVVENISALKRRFCTALGDRCAQYFTEDLAKICRCHGEEPEKLFTLELERKDWMGSSSNIQFVAMLLRLGDVIHFSADRAPLSLFAEKQITDETSFMHWKAKFQELTYEIYQENGNVCIKYMAYCKEPDIYYFIQDYLDWVDKEIDNYYILRNRWGVSSRVNIVPYAIPLEMTVNRQEIKYDEENFKPDKDLKFVINQAKILDLLTGIQLYKDEYLCLREVYQNALDASKCMLSYNNKRGIIKKLEIEFGVEKECVHGIERKYIYCLDHGTGMNAYIIKNCFLHIGNSYYKSREFARKNTDWAFGVKPTSQFGIGILSGYMLADRIGVSTVYYEEPNKYMSFILEGVSEHFYYTKTSQLDKELLGDHGTIIKLYLKPEFEKNVNAKYFAKMPLALMSHNEKIEESVCDINTLGGNLFYIISKQIGIMTPNIDICIKDEEGTCREIYQSISIFDARVYNGISNSDVEMLWSQYHYLDGSLNPYKEYNAKRNMIEDYVIKVKKENLEIYSCLSLPKKNIGSVDIKLFDFCHFIGDKTGHIYVDGVLIDERINIFNEIGDILGADILNHSILNYYGENRPSLSVDRNSIVNWPDMDEELKKLREKFILEVKHIVLEHLKTESINIESEELSLVFKIIVRKFPFLASDIICLLKDTEYARARIGGLALSDNKISIQDLFNERTLSIENTNFLQYQEVIRQILIGRMINADKLSVEEDKVFVLGGTYTKLQYSQHNHDSENISLHSVVVKADEWNGEYAEYDLVNRLWPIVSPDLFNQLQEEEVIKPMTKRCKTIASYGNGLCGIATLDPVLIHPYYGIGIKRKDRFEKVDCYVGEIGEIQRSYWLYELSDYGRLTREDKISPALFAFIAPRKLNKQEQIRLAELETEKENAQYVKGVREGWSILFLGAIKKYIIEPGKIRREQIVKKIPKSYKELKPDIQYVFTDGSPVF</sequence>
<protein>
    <recommendedName>
        <fullName evidence="1">HD-CE domain-containing protein</fullName>
    </recommendedName>
</protein>
<keyword evidence="3" id="KW-1185">Reference proteome</keyword>
<gene>
    <name evidence="2" type="ORF">D7V94_10050</name>
</gene>
<comment type="caution">
    <text evidence="2">The sequence shown here is derived from an EMBL/GenBank/DDBJ whole genome shotgun (WGS) entry which is preliminary data.</text>
</comment>
<dbReference type="Pfam" id="PF24391">
    <property type="entry name" value="HD-CE"/>
    <property type="match status" value="1"/>
</dbReference>